<reference evidence="4" key="1">
    <citation type="submission" date="2020-05" db="EMBL/GenBank/DDBJ databases">
        <authorList>
            <person name="Chiriac C."/>
            <person name="Salcher M."/>
            <person name="Ghai R."/>
            <person name="Kavagutti S V."/>
        </authorList>
    </citation>
    <scope>NUCLEOTIDE SEQUENCE</scope>
</reference>
<dbReference type="InterPro" id="IPR056003">
    <property type="entry name" value="CT398_CC_hairpin"/>
</dbReference>
<dbReference type="PANTHER" id="PTHR39082">
    <property type="entry name" value="PHOSPHOLIPASE C-BETA-2-RELATED"/>
    <property type="match status" value="1"/>
</dbReference>
<evidence type="ECO:0000313" key="3">
    <source>
        <dbReference type="EMBL" id="CAB4691616.1"/>
    </source>
</evidence>
<name>A0A6J6VGR8_9ZZZZ</name>
<sequence>MKATPEDQLRLLDLQKVDAEIDLLNHRAKNLPEHSQITELEAVKQSSDSELGLVSIDEADVKREVAKADADAEQVRTRKTRDEVRLASGQGSAKDLEHLQHELVSLSRRVNDLEEIELEIMMRLDEFTSKANEYRAIIADTDAKLEVLTASRDKQLSELAANVKNLKEERAMIAGKIAAELLALYEKLRASNEGVGAAAIVRKRCSGCHLDLTAIDAEKFKQAPVDDVLRCEECRRILIRTVDSGLI</sequence>
<feature type="domain" description="CT398-like coiled coil hairpin" evidence="2">
    <location>
        <begin position="14"/>
        <end position="192"/>
    </location>
</feature>
<feature type="domain" description="C4-type zinc ribbon" evidence="1">
    <location>
        <begin position="204"/>
        <end position="238"/>
    </location>
</feature>
<dbReference type="AlphaFoldDB" id="A0A6J6VGR8"/>
<dbReference type="Pfam" id="PF24481">
    <property type="entry name" value="CT398_CC"/>
    <property type="match status" value="1"/>
</dbReference>
<organism evidence="4">
    <name type="scientific">freshwater metagenome</name>
    <dbReference type="NCBI Taxonomy" id="449393"/>
    <lineage>
        <taxon>unclassified sequences</taxon>
        <taxon>metagenomes</taxon>
        <taxon>ecological metagenomes</taxon>
    </lineage>
</organism>
<dbReference type="Gene3D" id="1.10.287.1490">
    <property type="match status" value="1"/>
</dbReference>
<protein>
    <submittedName>
        <fullName evidence="4">Unannotated protein</fullName>
    </submittedName>
</protein>
<dbReference type="InterPro" id="IPR052376">
    <property type="entry name" value="Oxidative_Scav/Glycosyltrans"/>
</dbReference>
<dbReference type="EMBL" id="CAEZZS010000008">
    <property type="protein sequence ID" value="CAB4770075.1"/>
    <property type="molecule type" value="Genomic_DNA"/>
</dbReference>
<gene>
    <name evidence="3" type="ORF">UFOPK2360_01175</name>
    <name evidence="4" type="ORF">UFOPK2922_00290</name>
</gene>
<dbReference type="InterPro" id="IPR003743">
    <property type="entry name" value="Zf-RING_7"/>
</dbReference>
<dbReference type="PANTHER" id="PTHR39082:SF1">
    <property type="entry name" value="SCAVENGER RECEPTOR CLASS A MEMBER 3"/>
    <property type="match status" value="1"/>
</dbReference>
<dbReference type="EMBL" id="CAEZXH010000089">
    <property type="protein sequence ID" value="CAB4691616.1"/>
    <property type="molecule type" value="Genomic_DNA"/>
</dbReference>
<evidence type="ECO:0000313" key="4">
    <source>
        <dbReference type="EMBL" id="CAB4770075.1"/>
    </source>
</evidence>
<evidence type="ECO:0000259" key="1">
    <source>
        <dbReference type="Pfam" id="PF02591"/>
    </source>
</evidence>
<evidence type="ECO:0000259" key="2">
    <source>
        <dbReference type="Pfam" id="PF24481"/>
    </source>
</evidence>
<accession>A0A6J6VGR8</accession>
<dbReference type="Pfam" id="PF02591">
    <property type="entry name" value="Zn_ribbon_9"/>
    <property type="match status" value="1"/>
</dbReference>
<proteinExistence type="predicted"/>